<keyword evidence="12" id="KW-1133">Transmembrane helix</keyword>
<evidence type="ECO:0000256" key="3">
    <source>
        <dbReference type="ARBA" id="ARBA00006027"/>
    </source>
</evidence>
<feature type="active site" evidence="11">
    <location>
        <position position="423"/>
    </location>
</feature>
<keyword evidence="15" id="KW-1185">Reference proteome</keyword>
<dbReference type="GO" id="GO:0004857">
    <property type="term" value="F:enzyme inhibitor activity"/>
    <property type="evidence" value="ECO:0007669"/>
    <property type="project" value="InterPro"/>
</dbReference>
<dbReference type="InterPro" id="IPR011050">
    <property type="entry name" value="Pectin_lyase_fold/virulence"/>
</dbReference>
<dbReference type="Pfam" id="PF01095">
    <property type="entry name" value="Pectinesterase"/>
    <property type="match status" value="2"/>
</dbReference>
<dbReference type="FunFam" id="2.160.20.10:FF:000001">
    <property type="entry name" value="Pectinesterase"/>
    <property type="match status" value="2"/>
</dbReference>
<dbReference type="Gene3D" id="1.20.140.40">
    <property type="entry name" value="Invertase/pectin methylesterase inhibitor family protein"/>
    <property type="match status" value="2"/>
</dbReference>
<reference evidence="15" key="2">
    <citation type="submission" date="2019-10" db="EMBL/GenBank/DDBJ databases">
        <title>A de novo genome assembly of a pear dwarfing rootstock.</title>
        <authorList>
            <person name="Wang F."/>
            <person name="Wang J."/>
            <person name="Li S."/>
            <person name="Zhang Y."/>
            <person name="Fang M."/>
            <person name="Ma L."/>
            <person name="Zhao Y."/>
            <person name="Jiang S."/>
        </authorList>
    </citation>
    <scope>NUCLEOTIDE SEQUENCE [LARGE SCALE GENOMIC DNA]</scope>
</reference>
<dbReference type="SUPFAM" id="SSF51126">
    <property type="entry name" value="Pectin lyase-like"/>
    <property type="match status" value="2"/>
</dbReference>
<comment type="pathway">
    <text evidence="2">Glycan metabolism; pectin degradation; 2-dehydro-3-deoxy-D-gluconate from pectin: step 1/5.</text>
</comment>
<reference evidence="14 15" key="3">
    <citation type="submission" date="2019-11" db="EMBL/GenBank/DDBJ databases">
        <title>A de novo genome assembly of a pear dwarfing rootstock.</title>
        <authorList>
            <person name="Wang F."/>
            <person name="Wang J."/>
            <person name="Li S."/>
            <person name="Zhang Y."/>
            <person name="Fang M."/>
            <person name="Ma L."/>
            <person name="Zhao Y."/>
            <person name="Jiang S."/>
        </authorList>
    </citation>
    <scope>NUCLEOTIDE SEQUENCE [LARGE SCALE GENOMIC DNA]</scope>
    <source>
        <strain evidence="14">S2</strain>
        <tissue evidence="14">Leaf</tissue>
    </source>
</reference>
<comment type="caution">
    <text evidence="14">The sequence shown here is derived from an EMBL/GenBank/DDBJ whole genome shotgun (WGS) entry which is preliminary data.</text>
</comment>
<dbReference type="EMBL" id="SMOL01000458">
    <property type="protein sequence ID" value="KAB2613148.1"/>
    <property type="molecule type" value="Genomic_DNA"/>
</dbReference>
<comment type="similarity">
    <text evidence="4">In the C-terminal section; belongs to the pectinesterase family.</text>
</comment>
<evidence type="ECO:0000256" key="8">
    <source>
        <dbReference type="ARBA" id="ARBA00023085"/>
    </source>
</evidence>
<dbReference type="EC" id="3.1.1.11" evidence="5"/>
<evidence type="ECO:0000256" key="7">
    <source>
        <dbReference type="ARBA" id="ARBA00022801"/>
    </source>
</evidence>
<proteinExistence type="inferred from homology"/>
<feature type="transmembrane region" description="Helical" evidence="12">
    <location>
        <begin position="567"/>
        <end position="585"/>
    </location>
</feature>
<evidence type="ECO:0000256" key="5">
    <source>
        <dbReference type="ARBA" id="ARBA00013229"/>
    </source>
</evidence>
<dbReference type="GO" id="GO:0042545">
    <property type="term" value="P:cell wall modification"/>
    <property type="evidence" value="ECO:0007669"/>
    <property type="project" value="InterPro"/>
</dbReference>
<evidence type="ECO:0000256" key="4">
    <source>
        <dbReference type="ARBA" id="ARBA00007786"/>
    </source>
</evidence>
<feature type="active site" evidence="11">
    <location>
        <position position="1023"/>
    </location>
</feature>
<reference evidence="14 15" key="1">
    <citation type="submission" date="2019-09" db="EMBL/GenBank/DDBJ databases">
        <authorList>
            <person name="Ou C."/>
        </authorList>
    </citation>
    <scope>NUCLEOTIDE SEQUENCE [LARGE SCALE GENOMIC DNA]</scope>
    <source>
        <strain evidence="14">S2</strain>
        <tissue evidence="14">Leaf</tissue>
    </source>
</reference>
<organism evidence="14 15">
    <name type="scientific">Pyrus ussuriensis x Pyrus communis</name>
    <dbReference type="NCBI Taxonomy" id="2448454"/>
    <lineage>
        <taxon>Eukaryota</taxon>
        <taxon>Viridiplantae</taxon>
        <taxon>Streptophyta</taxon>
        <taxon>Embryophyta</taxon>
        <taxon>Tracheophyta</taxon>
        <taxon>Spermatophyta</taxon>
        <taxon>Magnoliopsida</taxon>
        <taxon>eudicotyledons</taxon>
        <taxon>Gunneridae</taxon>
        <taxon>Pentapetalae</taxon>
        <taxon>rosids</taxon>
        <taxon>fabids</taxon>
        <taxon>Rosales</taxon>
        <taxon>Rosaceae</taxon>
        <taxon>Amygdaloideae</taxon>
        <taxon>Maleae</taxon>
        <taxon>Pyrus</taxon>
    </lineage>
</organism>
<dbReference type="AlphaFoldDB" id="A0A5N5GCW7"/>
<keyword evidence="6" id="KW-0134">Cell wall</keyword>
<evidence type="ECO:0000256" key="1">
    <source>
        <dbReference type="ARBA" id="ARBA00004191"/>
    </source>
</evidence>
<dbReference type="PROSITE" id="PS00503">
    <property type="entry name" value="PECTINESTERASE_2"/>
    <property type="match status" value="2"/>
</dbReference>
<dbReference type="GO" id="GO:0045490">
    <property type="term" value="P:pectin catabolic process"/>
    <property type="evidence" value="ECO:0007669"/>
    <property type="project" value="UniProtKB-UniPathway"/>
</dbReference>
<dbReference type="OrthoDB" id="2019149at2759"/>
<keyword evidence="9" id="KW-1015">Disulfide bond</keyword>
<dbReference type="Gene3D" id="2.160.20.10">
    <property type="entry name" value="Single-stranded right-handed beta-helix, Pectin lyase-like"/>
    <property type="match status" value="2"/>
</dbReference>
<evidence type="ECO:0000313" key="14">
    <source>
        <dbReference type="EMBL" id="KAB2613148.1"/>
    </source>
</evidence>
<comment type="similarity">
    <text evidence="3">In the N-terminal section; belongs to the PMEI family.</text>
</comment>
<sequence>MANIKEFLARMSESGKKLSTNKKNKKLFITLFATVLLVGAVIGIVTGVKSSKNNSDDETIEASHAIVKFSCSSTLYPDLCFSTLALHPEASKKVSSQKDVIELSLNITTTAVQHIFFTVEKLLKSRKNKLAKREKGALHDCLETIDETLDELHEAVEDLHDYPNKKTLVQHADDLKTLISSAITNQETCLDGFSHDGANKKVRKVLLAGEEHIEKLCSNVLAMIKNMTDTDIANEMKMNVNRKLKEDMVDEHGWPDWLSVADRRLLQSSSVTPNVVVAADGTGNYKTVSEAVAAAPEKSSSRYVIKIKAGVYRENVDVPKKKTNIMFLGEGRVNTIITASRNVVDGSTTFNSATVAVVGEKFLAQDITFQNTAGPSKHQAVALRVGSDLSAFYHCDILAYQDSLYVHSNRQFFEGCLVAGTVDFIFGNAAVVLQNCDIHARKPNSGQKNMVTAQGRTDPNQNTGIIIQKSRIGATSDLQATKSSFKTFLGRPWKEYSRTVIMQSSITDIIDPVGWHEWSGTFALDTLFYGEYANTGAGAGIANRVTWKGFKVITSPAEAEAFTPGNFIAGGSWIRSSGFPFFLGLRKAEKKKKGVSEMDSVKSFKGYGKVDELEEQAFKRKTRKRLIILSVSTVVLLAVIIGVVAGVIIHKRNNSSSSVPNSDPGPELTPAASLKAVCGVTQYPSSCFSSISALETSNSTDPEVIFKLSLQVAIHAAAKLPGLPAKIGRNIANGTHLKKVLDVCEGLFEDVVDRLNDSLTSMDVNQGDKLLSAAKINDIKTWLSTTLTDQETCLDSLADLNSTLVQEFKAAMQNTTEFSSNSLAIVAKILSLLANLNVPVHRRLLGVGGSEVDFPGWVSPGDRRLLQDNNATAQIVVAKDGTGDFKTIQEAVDKVPKKSKNRILIHVKQGVYYENVLMDKSKWNVMMFGDGKTETVVSGNLSFVDGTPTFSTATFAVAGKGFIVKDMGFINTAGAIKHQAVAFRSGSDLSVYYRCSFDGFQDTLYAHSNRQFYRECDITGTIDFIFGNAAVVFQNCNIQPRQPMVNQFNTITAQGKKDPNQNTGISIQKCSLSALDSNLTAQTYLGRPWKDYSTTVIMQSDIESFLNPLGWKEWVTNVDPPNTIFYAEYQNSGPGSRVDQRVKWAGYNPTLTDDEAAKFTVTSLIQGGEWLPATDVAFETTL</sequence>
<dbReference type="PANTHER" id="PTHR31707">
    <property type="entry name" value="PECTINESTERASE"/>
    <property type="match status" value="1"/>
</dbReference>
<evidence type="ECO:0000259" key="13">
    <source>
        <dbReference type="SMART" id="SM00856"/>
    </source>
</evidence>
<dbReference type="InterPro" id="IPR035513">
    <property type="entry name" value="Invertase/methylesterase_inhib"/>
</dbReference>
<dbReference type="SUPFAM" id="SSF101148">
    <property type="entry name" value="Plant invertase/pectin methylesterase inhibitor"/>
    <property type="match status" value="2"/>
</dbReference>
<dbReference type="FunFam" id="1.20.140.40:FF:000010">
    <property type="entry name" value="Pectinesterase"/>
    <property type="match status" value="2"/>
</dbReference>
<dbReference type="InterPro" id="IPR012334">
    <property type="entry name" value="Pectin_lyas_fold"/>
</dbReference>
<dbReference type="CDD" id="cd15798">
    <property type="entry name" value="PMEI-like_3"/>
    <property type="match status" value="2"/>
</dbReference>
<evidence type="ECO:0000256" key="12">
    <source>
        <dbReference type="SAM" id="Phobius"/>
    </source>
</evidence>
<gene>
    <name evidence="14" type="ORF">D8674_035464</name>
</gene>
<evidence type="ECO:0000256" key="11">
    <source>
        <dbReference type="PROSITE-ProRule" id="PRU10040"/>
    </source>
</evidence>
<keyword evidence="10" id="KW-0325">Glycoprotein</keyword>
<keyword evidence="12" id="KW-0472">Membrane</keyword>
<evidence type="ECO:0000256" key="6">
    <source>
        <dbReference type="ARBA" id="ARBA00022512"/>
    </source>
</evidence>
<dbReference type="InterPro" id="IPR000070">
    <property type="entry name" value="Pectinesterase_cat"/>
</dbReference>
<dbReference type="InterPro" id="IPR006501">
    <property type="entry name" value="Pectinesterase_inhib_dom"/>
</dbReference>
<feature type="transmembrane region" description="Helical" evidence="12">
    <location>
        <begin position="626"/>
        <end position="649"/>
    </location>
</feature>
<dbReference type="GO" id="GO:0030599">
    <property type="term" value="F:pectinesterase activity"/>
    <property type="evidence" value="ECO:0007669"/>
    <property type="project" value="UniProtKB-EC"/>
</dbReference>
<name>A0A5N5GCW7_9ROSA</name>
<evidence type="ECO:0000256" key="2">
    <source>
        <dbReference type="ARBA" id="ARBA00005184"/>
    </source>
</evidence>
<keyword evidence="12" id="KW-0812">Transmembrane</keyword>
<keyword evidence="8" id="KW-0063">Aspartyl esterase</keyword>
<keyword evidence="7" id="KW-0378">Hydrolase</keyword>
<accession>A0A5N5GCW7</accession>
<keyword evidence="6" id="KW-0964">Secreted</keyword>
<feature type="domain" description="Pectinesterase inhibitor" evidence="13">
    <location>
        <begin position="669"/>
        <end position="825"/>
    </location>
</feature>
<dbReference type="UniPathway" id="UPA00545">
    <property type="reaction ID" value="UER00823"/>
</dbReference>
<evidence type="ECO:0000256" key="10">
    <source>
        <dbReference type="ARBA" id="ARBA00023180"/>
    </source>
</evidence>
<dbReference type="NCBIfam" id="TIGR01614">
    <property type="entry name" value="PME_inhib"/>
    <property type="match status" value="2"/>
</dbReference>
<protein>
    <recommendedName>
        <fullName evidence="5">pectinesterase</fullName>
        <ecNumber evidence="5">3.1.1.11</ecNumber>
    </recommendedName>
</protein>
<comment type="subcellular location">
    <subcellularLocation>
        <location evidence="1">Secreted</location>
        <location evidence="1">Cell wall</location>
    </subcellularLocation>
</comment>
<evidence type="ECO:0000256" key="9">
    <source>
        <dbReference type="ARBA" id="ARBA00023157"/>
    </source>
</evidence>
<dbReference type="Pfam" id="PF04043">
    <property type="entry name" value="PMEI"/>
    <property type="match status" value="2"/>
</dbReference>
<dbReference type="InterPro" id="IPR033131">
    <property type="entry name" value="Pectinesterase_Asp_AS"/>
</dbReference>
<dbReference type="Proteomes" id="UP000327157">
    <property type="component" value="Chromosome 9"/>
</dbReference>
<feature type="domain" description="Pectinesterase inhibitor" evidence="13">
    <location>
        <begin position="62"/>
        <end position="223"/>
    </location>
</feature>
<evidence type="ECO:0000313" key="15">
    <source>
        <dbReference type="Proteomes" id="UP000327157"/>
    </source>
</evidence>
<dbReference type="SMART" id="SM00856">
    <property type="entry name" value="PMEI"/>
    <property type="match status" value="2"/>
</dbReference>